<evidence type="ECO:0000313" key="2">
    <source>
        <dbReference type="EMBL" id="RKL15986.1"/>
    </source>
</evidence>
<dbReference type="InterPro" id="IPR045518">
    <property type="entry name" value="2EXR"/>
</dbReference>
<gene>
    <name evidence="2" type="ORF">BFJ68_g5235</name>
</gene>
<evidence type="ECO:0000313" key="3">
    <source>
        <dbReference type="Proteomes" id="UP000285860"/>
    </source>
</evidence>
<protein>
    <recommendedName>
        <fullName evidence="1">2EXR domain-containing protein</fullName>
    </recommendedName>
</protein>
<feature type="domain" description="2EXR" evidence="1">
    <location>
        <begin position="20"/>
        <end position="47"/>
    </location>
</feature>
<dbReference type="AlphaFoldDB" id="A0A420RG29"/>
<dbReference type="VEuPathDB" id="FungiDB:HZS61_010728"/>
<dbReference type="VEuPathDB" id="FungiDB:FOIG_10421"/>
<dbReference type="VEuPathDB" id="FungiDB:FOXG_13193"/>
<name>A0A420RG29_FUSOX</name>
<dbReference type="EMBL" id="MRCY01000019">
    <property type="protein sequence ID" value="RKL15986.1"/>
    <property type="molecule type" value="Genomic_DNA"/>
</dbReference>
<comment type="caution">
    <text evidence="2">The sequence shown here is derived from an EMBL/GenBank/DDBJ whole genome shotgun (WGS) entry which is preliminary data.</text>
</comment>
<proteinExistence type="predicted"/>
<dbReference type="Pfam" id="PF20150">
    <property type="entry name" value="2EXR"/>
    <property type="match status" value="1"/>
</dbReference>
<reference evidence="2 3" key="1">
    <citation type="journal article" date="2018" name="Sci. Rep.">
        <title>Characterisation of pathogen-specific regions and novel effector candidates in Fusarium oxysporum f. sp. cepae.</title>
        <authorList>
            <person name="Armitage A.D."/>
            <person name="Taylor A."/>
            <person name="Sobczyk M.K."/>
            <person name="Baxter L."/>
            <person name="Greenfield B.P."/>
            <person name="Bates H.J."/>
            <person name="Wilson F."/>
            <person name="Jackson A.C."/>
            <person name="Ott S."/>
            <person name="Harrison R.J."/>
            <person name="Clarkson J.P."/>
        </authorList>
    </citation>
    <scope>NUCLEOTIDE SEQUENCE [LARGE SCALE GENOMIC DNA]</scope>
    <source>
        <strain evidence="2 3">Fo_A28</strain>
    </source>
</reference>
<dbReference type="Proteomes" id="UP000285860">
    <property type="component" value="Unassembled WGS sequence"/>
</dbReference>
<accession>A0A420RG29</accession>
<dbReference type="VEuPathDB" id="FungiDB:FOMG_09719"/>
<dbReference type="VEuPathDB" id="FungiDB:FOC4_g10005760"/>
<dbReference type="VEuPathDB" id="FungiDB:FOZG_15596"/>
<sequence>MSGLNLPLLTPESNERATVPQFIQLPIEIQDMIWKEALIKDRVLNIHV</sequence>
<evidence type="ECO:0000259" key="1">
    <source>
        <dbReference type="Pfam" id="PF20150"/>
    </source>
</evidence>
<dbReference type="VEuPathDB" id="FungiDB:FOC1_g10004318"/>
<organism evidence="2 3">
    <name type="scientific">Fusarium oxysporum</name>
    <name type="common">Fusarium vascular wilt</name>
    <dbReference type="NCBI Taxonomy" id="5507"/>
    <lineage>
        <taxon>Eukaryota</taxon>
        <taxon>Fungi</taxon>
        <taxon>Dikarya</taxon>
        <taxon>Ascomycota</taxon>
        <taxon>Pezizomycotina</taxon>
        <taxon>Sordariomycetes</taxon>
        <taxon>Hypocreomycetidae</taxon>
        <taxon>Hypocreales</taxon>
        <taxon>Nectriaceae</taxon>
        <taxon>Fusarium</taxon>
        <taxon>Fusarium oxysporum species complex</taxon>
    </lineage>
</organism>